<gene>
    <name evidence="1" type="ORF">RN001_011442</name>
</gene>
<organism evidence="1 2">
    <name type="scientific">Aquatica leii</name>
    <dbReference type="NCBI Taxonomy" id="1421715"/>
    <lineage>
        <taxon>Eukaryota</taxon>
        <taxon>Metazoa</taxon>
        <taxon>Ecdysozoa</taxon>
        <taxon>Arthropoda</taxon>
        <taxon>Hexapoda</taxon>
        <taxon>Insecta</taxon>
        <taxon>Pterygota</taxon>
        <taxon>Neoptera</taxon>
        <taxon>Endopterygota</taxon>
        <taxon>Coleoptera</taxon>
        <taxon>Polyphaga</taxon>
        <taxon>Elateriformia</taxon>
        <taxon>Elateroidea</taxon>
        <taxon>Lampyridae</taxon>
        <taxon>Luciolinae</taxon>
        <taxon>Aquatica</taxon>
    </lineage>
</organism>
<reference evidence="2" key="1">
    <citation type="submission" date="2023-01" db="EMBL/GenBank/DDBJ databases">
        <title>Key to firefly adult light organ development and bioluminescence: homeobox transcription factors regulate luciferase expression and transportation to peroxisome.</title>
        <authorList>
            <person name="Fu X."/>
        </authorList>
    </citation>
    <scope>NUCLEOTIDE SEQUENCE [LARGE SCALE GENOMIC DNA]</scope>
</reference>
<protein>
    <submittedName>
        <fullName evidence="1">Uncharacterized protein</fullName>
    </submittedName>
</protein>
<keyword evidence="2" id="KW-1185">Reference proteome</keyword>
<evidence type="ECO:0000313" key="1">
    <source>
        <dbReference type="EMBL" id="KAK4875020.1"/>
    </source>
</evidence>
<dbReference type="AlphaFoldDB" id="A0AAN7NXE4"/>
<comment type="caution">
    <text evidence="1">The sequence shown here is derived from an EMBL/GenBank/DDBJ whole genome shotgun (WGS) entry which is preliminary data.</text>
</comment>
<dbReference type="Proteomes" id="UP001353858">
    <property type="component" value="Unassembled WGS sequence"/>
</dbReference>
<accession>A0AAN7NXE4</accession>
<dbReference type="EMBL" id="JARPUR010000005">
    <property type="protein sequence ID" value="KAK4875020.1"/>
    <property type="molecule type" value="Genomic_DNA"/>
</dbReference>
<evidence type="ECO:0000313" key="2">
    <source>
        <dbReference type="Proteomes" id="UP001353858"/>
    </source>
</evidence>
<name>A0AAN7NXE4_9COLE</name>
<sequence length="104" mass="11133">MTGVSGRATAAEVADTVMMDGDTVIGPTVIFVLQVVAQGDDLDAIAKDAWAGARLQADRDPACANIQDFAFVVNVLNKCALLSAVFKVDRVLTRKKRIAKKRID</sequence>
<proteinExistence type="predicted"/>